<reference evidence="1 2" key="1">
    <citation type="journal article" date="2019" name="Philos. Trans. R. Soc. Lond., B, Biol. Sci.">
        <title>Ant behaviour and brain gene expression of defending hosts depend on the ecological success of the intruding social parasite.</title>
        <authorList>
            <person name="Kaur R."/>
            <person name="Stoldt M."/>
            <person name="Jongepier E."/>
            <person name="Feldmeyer B."/>
            <person name="Menzel F."/>
            <person name="Bornberg-Bauer E."/>
            <person name="Foitzik S."/>
        </authorList>
    </citation>
    <scope>NUCLEOTIDE SEQUENCE [LARGE SCALE GENOMIC DNA]</scope>
    <source>
        <tissue evidence="1">Whole body</tissue>
    </source>
</reference>
<protein>
    <submittedName>
        <fullName evidence="1">Ribosomal protein S6 kinase</fullName>
    </submittedName>
</protein>
<evidence type="ECO:0000313" key="1">
    <source>
        <dbReference type="EMBL" id="TGZ52685.1"/>
    </source>
</evidence>
<proteinExistence type="predicted"/>
<dbReference type="AlphaFoldDB" id="A0A4S2KS20"/>
<name>A0A4S2KS20_9HYME</name>
<comment type="caution">
    <text evidence="1">The sequence shown here is derived from an EMBL/GenBank/DDBJ whole genome shotgun (WGS) entry which is preliminary data.</text>
</comment>
<dbReference type="Proteomes" id="UP000310200">
    <property type="component" value="Unassembled WGS sequence"/>
</dbReference>
<organism evidence="1 2">
    <name type="scientific">Temnothorax longispinosus</name>
    <dbReference type="NCBI Taxonomy" id="300112"/>
    <lineage>
        <taxon>Eukaryota</taxon>
        <taxon>Metazoa</taxon>
        <taxon>Ecdysozoa</taxon>
        <taxon>Arthropoda</taxon>
        <taxon>Hexapoda</taxon>
        <taxon>Insecta</taxon>
        <taxon>Pterygota</taxon>
        <taxon>Neoptera</taxon>
        <taxon>Endopterygota</taxon>
        <taxon>Hymenoptera</taxon>
        <taxon>Apocrita</taxon>
        <taxon>Aculeata</taxon>
        <taxon>Formicoidea</taxon>
        <taxon>Formicidae</taxon>
        <taxon>Myrmicinae</taxon>
        <taxon>Temnothorax</taxon>
    </lineage>
</organism>
<keyword evidence="1" id="KW-0418">Kinase</keyword>
<keyword evidence="2" id="KW-1185">Reference proteome</keyword>
<evidence type="ECO:0000313" key="2">
    <source>
        <dbReference type="Proteomes" id="UP000310200"/>
    </source>
</evidence>
<sequence length="79" mass="9063">MSFEFSYSFAHGLRHLDRFNVLNSLRGIRCEFDLPRMAGVFDIELHDGDAANQDESDDDVIENREEEYNHAATVSAILE</sequence>
<accession>A0A4S2KS20</accession>
<dbReference type="STRING" id="300112.A0A4S2KS20"/>
<dbReference type="GO" id="GO:0016301">
    <property type="term" value="F:kinase activity"/>
    <property type="evidence" value="ECO:0007669"/>
    <property type="project" value="UniProtKB-KW"/>
</dbReference>
<dbReference type="EMBL" id="QBLH01001196">
    <property type="protein sequence ID" value="TGZ52685.1"/>
    <property type="molecule type" value="Genomic_DNA"/>
</dbReference>
<keyword evidence="1" id="KW-0808">Transferase</keyword>
<gene>
    <name evidence="1" type="ORF">DBV15_11247</name>
</gene>